<sequence>MHLQMTTANLGRKKLPATIIIDATLSDLKPSEKLHILQSVASHFNIHESRFRLSQHSTAMKARSIHLLSELDQEMLWREATKELRYSSEWVALVKFPQNMNPLYQA</sequence>
<dbReference type="AlphaFoldDB" id="A0AAV4UTV0"/>
<keyword evidence="2" id="KW-1185">Reference proteome</keyword>
<gene>
    <name evidence="1" type="ORF">CEXT_22181</name>
</gene>
<dbReference type="InterPro" id="IPR027468">
    <property type="entry name" value="Alpha-dystroglycan_domain_2"/>
</dbReference>
<proteinExistence type="predicted"/>
<organism evidence="1 2">
    <name type="scientific">Caerostris extrusa</name>
    <name type="common">Bark spider</name>
    <name type="synonym">Caerostris bankana</name>
    <dbReference type="NCBI Taxonomy" id="172846"/>
    <lineage>
        <taxon>Eukaryota</taxon>
        <taxon>Metazoa</taxon>
        <taxon>Ecdysozoa</taxon>
        <taxon>Arthropoda</taxon>
        <taxon>Chelicerata</taxon>
        <taxon>Arachnida</taxon>
        <taxon>Araneae</taxon>
        <taxon>Araneomorphae</taxon>
        <taxon>Entelegynae</taxon>
        <taxon>Araneoidea</taxon>
        <taxon>Araneidae</taxon>
        <taxon>Caerostris</taxon>
    </lineage>
</organism>
<protein>
    <submittedName>
        <fullName evidence="1">Uncharacterized protein</fullName>
    </submittedName>
</protein>
<dbReference type="Proteomes" id="UP001054945">
    <property type="component" value="Unassembled WGS sequence"/>
</dbReference>
<evidence type="ECO:0000313" key="1">
    <source>
        <dbReference type="EMBL" id="GIY61168.1"/>
    </source>
</evidence>
<dbReference type="Gene3D" id="3.30.70.1040">
    <property type="entry name" value="Dystroglycan, domain 2"/>
    <property type="match status" value="1"/>
</dbReference>
<reference evidence="1 2" key="1">
    <citation type="submission" date="2021-06" db="EMBL/GenBank/DDBJ databases">
        <title>Caerostris extrusa draft genome.</title>
        <authorList>
            <person name="Kono N."/>
            <person name="Arakawa K."/>
        </authorList>
    </citation>
    <scope>NUCLEOTIDE SEQUENCE [LARGE SCALE GENOMIC DNA]</scope>
</reference>
<evidence type="ECO:0000313" key="2">
    <source>
        <dbReference type="Proteomes" id="UP001054945"/>
    </source>
</evidence>
<accession>A0AAV4UTV0</accession>
<name>A0AAV4UTV0_CAEEX</name>
<comment type="caution">
    <text evidence="1">The sequence shown here is derived from an EMBL/GenBank/DDBJ whole genome shotgun (WGS) entry which is preliminary data.</text>
</comment>
<dbReference type="EMBL" id="BPLR01013435">
    <property type="protein sequence ID" value="GIY61168.1"/>
    <property type="molecule type" value="Genomic_DNA"/>
</dbReference>